<sequence length="109" mass="10711">MGCVAYRSPRVARRLPARTTARGPAGLQTGDRDAERRAGDVVEAGGVEGVHGVGIAAVLAADADGRAGAGGAALGDGGPDQAADAPAVERLGWRGGEDALVEVGGPLSR</sequence>
<gene>
    <name evidence="2" type="ORF">GCM10010145_59830</name>
</gene>
<protein>
    <submittedName>
        <fullName evidence="2">Uncharacterized protein</fullName>
    </submittedName>
</protein>
<comment type="caution">
    <text evidence="2">The sequence shown here is derived from an EMBL/GenBank/DDBJ whole genome shotgun (WGS) entry which is preliminary data.</text>
</comment>
<evidence type="ECO:0000313" key="3">
    <source>
        <dbReference type="Proteomes" id="UP000620156"/>
    </source>
</evidence>
<reference evidence="2" key="1">
    <citation type="journal article" date="2014" name="Int. J. Syst. Evol. Microbiol.">
        <title>Complete genome sequence of Corynebacterium casei LMG S-19264T (=DSM 44701T), isolated from a smear-ripened cheese.</title>
        <authorList>
            <consortium name="US DOE Joint Genome Institute (JGI-PGF)"/>
            <person name="Walter F."/>
            <person name="Albersmeier A."/>
            <person name="Kalinowski J."/>
            <person name="Ruckert C."/>
        </authorList>
    </citation>
    <scope>NUCLEOTIDE SEQUENCE</scope>
    <source>
        <strain evidence="2">JCM 3131</strain>
    </source>
</reference>
<accession>A0A918EYF5</accession>
<evidence type="ECO:0000313" key="2">
    <source>
        <dbReference type="EMBL" id="GGQ82183.1"/>
    </source>
</evidence>
<keyword evidence="3" id="KW-1185">Reference proteome</keyword>
<dbReference type="AlphaFoldDB" id="A0A918EYF5"/>
<dbReference type="Proteomes" id="UP000620156">
    <property type="component" value="Unassembled WGS sequence"/>
</dbReference>
<proteinExistence type="predicted"/>
<organism evidence="2 3">
    <name type="scientific">Streptomyces ruber</name>
    <dbReference type="NCBI Taxonomy" id="83378"/>
    <lineage>
        <taxon>Bacteria</taxon>
        <taxon>Bacillati</taxon>
        <taxon>Actinomycetota</taxon>
        <taxon>Actinomycetes</taxon>
        <taxon>Kitasatosporales</taxon>
        <taxon>Streptomycetaceae</taxon>
        <taxon>Streptomyces</taxon>
    </lineage>
</organism>
<evidence type="ECO:0000256" key="1">
    <source>
        <dbReference type="SAM" id="MobiDB-lite"/>
    </source>
</evidence>
<feature type="region of interest" description="Disordered" evidence="1">
    <location>
        <begin position="13"/>
        <end position="37"/>
    </location>
</feature>
<reference evidence="2" key="2">
    <citation type="submission" date="2020-09" db="EMBL/GenBank/DDBJ databases">
        <authorList>
            <person name="Sun Q."/>
            <person name="Ohkuma M."/>
        </authorList>
    </citation>
    <scope>NUCLEOTIDE SEQUENCE</scope>
    <source>
        <strain evidence="2">JCM 3131</strain>
    </source>
</reference>
<name>A0A918EYF5_9ACTN</name>
<dbReference type="EMBL" id="BMQK01000019">
    <property type="protein sequence ID" value="GGQ82183.1"/>
    <property type="molecule type" value="Genomic_DNA"/>
</dbReference>